<feature type="transmembrane region" description="Helical" evidence="1">
    <location>
        <begin position="172"/>
        <end position="191"/>
    </location>
</feature>
<feature type="transmembrane region" description="Helical" evidence="1">
    <location>
        <begin position="23"/>
        <end position="46"/>
    </location>
</feature>
<evidence type="ECO:0000313" key="3">
    <source>
        <dbReference type="Proteomes" id="UP000325393"/>
    </source>
</evidence>
<proteinExistence type="predicted"/>
<evidence type="ECO:0000256" key="1">
    <source>
        <dbReference type="SAM" id="Phobius"/>
    </source>
</evidence>
<protein>
    <submittedName>
        <fullName evidence="2">Uncharacterized protein</fullName>
    </submittedName>
</protein>
<evidence type="ECO:0000313" key="2">
    <source>
        <dbReference type="EMBL" id="QFG50638.1"/>
    </source>
</evidence>
<keyword evidence="1" id="KW-0812">Transmembrane</keyword>
<dbReference type="GeneID" id="78211503"/>
<feature type="transmembrane region" description="Helical" evidence="1">
    <location>
        <begin position="246"/>
        <end position="269"/>
    </location>
</feature>
<keyword evidence="1" id="KW-1133">Transmembrane helix</keyword>
<sequence>MVDNARTDLRRINHEQNNQYKRILAFIIFLIVTLIMITGTFLNPFFMKKQIRTSNNQAVIVRQVNGNFDNLADIIGANHEANANLLTVKQTQPIADHVIDYSLGLHWFKVNNVGLAKQILHDINLNIDEGSSSDAQQVEAKLKKQKSNAPYAVISAFNLNTVTLGANIAVMLFLVNIIIVVVTIISMLSLISDMRSRTTIKALVHDCMAAGMWAGFWMIVIFIVLALIPVVFNVESLATFGYLIEISSSIFLDNVVAGVIIYILCAIPWQITSADN</sequence>
<dbReference type="Proteomes" id="UP000325393">
    <property type="component" value="Chromosome"/>
</dbReference>
<organism evidence="2 3">
    <name type="scientific">Lactobacillus acetotolerans</name>
    <dbReference type="NCBI Taxonomy" id="1600"/>
    <lineage>
        <taxon>Bacteria</taxon>
        <taxon>Bacillati</taxon>
        <taxon>Bacillota</taxon>
        <taxon>Bacilli</taxon>
        <taxon>Lactobacillales</taxon>
        <taxon>Lactobacillaceae</taxon>
        <taxon>Lactobacillus</taxon>
    </lineage>
</organism>
<feature type="transmembrane region" description="Helical" evidence="1">
    <location>
        <begin position="212"/>
        <end position="234"/>
    </location>
</feature>
<dbReference type="RefSeq" id="WP_056970189.1">
    <property type="nucleotide sequence ID" value="NZ_CP044496.1"/>
</dbReference>
<name>A0A5P5ZH09_9LACO</name>
<keyword evidence="1" id="KW-0472">Membrane</keyword>
<accession>A0A5P5ZH09</accession>
<dbReference type="EMBL" id="CP044496">
    <property type="protein sequence ID" value="QFG50638.1"/>
    <property type="molecule type" value="Genomic_DNA"/>
</dbReference>
<gene>
    <name evidence="2" type="ORF">LA749_00750</name>
</gene>
<dbReference type="AlphaFoldDB" id="A0A5P5ZH09"/>
<reference evidence="2 3" key="1">
    <citation type="submission" date="2019-09" db="EMBL/GenBank/DDBJ databases">
        <title>Genome sequencing of Lactobacillus acetotolerans.</title>
        <authorList>
            <person name="Kim K."/>
        </authorList>
    </citation>
    <scope>NUCLEOTIDE SEQUENCE [LARGE SCALE GENOMIC DNA]</scope>
    <source>
        <strain evidence="2 3">LA749</strain>
    </source>
</reference>